<dbReference type="EC" id="4.6.1.12" evidence="3 7"/>
<dbReference type="PROSITE" id="PS01350">
    <property type="entry name" value="ISPF"/>
    <property type="match status" value="1"/>
</dbReference>
<gene>
    <name evidence="7 11" type="primary">ispF</name>
    <name evidence="11" type="ORF">KsCSTR_15800</name>
    <name evidence="10" type="ORF">kuste3180</name>
</gene>
<dbReference type="FunFam" id="3.30.1330.50:FF:000003">
    <property type="entry name" value="2-C-methyl-D-erythritol 2,4-cyclodiphosphate synthase"/>
    <property type="match status" value="1"/>
</dbReference>
<keyword evidence="6 7" id="KW-0456">Lyase</keyword>
<evidence type="ECO:0000256" key="1">
    <source>
        <dbReference type="ARBA" id="ARBA00000200"/>
    </source>
</evidence>
<feature type="binding site" evidence="7">
    <location>
        <begin position="132"/>
        <end position="135"/>
    </location>
    <ligand>
        <name>4-CDP-2-C-methyl-D-erythritol 2-phosphate</name>
        <dbReference type="ChEBI" id="CHEBI:57919"/>
    </ligand>
</feature>
<evidence type="ECO:0000256" key="3">
    <source>
        <dbReference type="ARBA" id="ARBA00012579"/>
    </source>
</evidence>
<dbReference type="CDD" id="cd00554">
    <property type="entry name" value="MECDP_synthase"/>
    <property type="match status" value="1"/>
</dbReference>
<evidence type="ECO:0000313" key="12">
    <source>
        <dbReference type="Proteomes" id="UP000501926"/>
    </source>
</evidence>
<comment type="subunit">
    <text evidence="7">Homotrimer.</text>
</comment>
<feature type="binding site" evidence="7">
    <location>
        <begin position="34"/>
        <end position="35"/>
    </location>
    <ligand>
        <name>4-CDP-2-C-methyl-D-erythritol 2-phosphate</name>
        <dbReference type="ChEBI" id="CHEBI:57919"/>
    </ligand>
</feature>
<comment type="function">
    <text evidence="7">Involved in the biosynthesis of isopentenyl diphosphate (IPP) and dimethylallyl diphosphate (DMAPP), two major building blocks of isoprenoid compounds. Catalyzes the conversion of 4-diphosphocytidyl-2-C-methyl-D-erythritol 2-phosphate (CDP-ME2P) to 2-C-methyl-D-erythritol 2,4-cyclodiphosphate (ME-CPP) with a corresponding release of cytidine 5-monophosphate (CMP).</text>
</comment>
<dbReference type="Pfam" id="PF02542">
    <property type="entry name" value="YgbB"/>
    <property type="match status" value="1"/>
</dbReference>
<reference evidence="10" key="1">
    <citation type="journal article" date="2006" name="Nature">
        <title>Deciphering the evolution and metabolism of an anammox bacterium from a community genome.</title>
        <authorList>
            <person name="Strous M."/>
            <person name="Pelletier E."/>
            <person name="Mangenot S."/>
            <person name="Rattei T."/>
            <person name="Lehner A."/>
            <person name="Taylor M.W."/>
            <person name="Horn M."/>
            <person name="Daims H."/>
            <person name="Bartol-Mavel D."/>
            <person name="Wincker P."/>
            <person name="Barbe V."/>
            <person name="Fonknechten N."/>
            <person name="Vallenet D."/>
            <person name="Segurens B."/>
            <person name="Schenowitz-Truong C."/>
            <person name="Medigue C."/>
            <person name="Collingro A."/>
            <person name="Snel B."/>
            <person name="Dutilh B.E."/>
            <person name="OpDenCamp H.J.M."/>
            <person name="vanDerDrift C."/>
            <person name="Cirpus I."/>
            <person name="vanDePas-Schoonen K.T."/>
            <person name="Harhangi H.R."/>
            <person name="vanNiftrik L."/>
            <person name="Schmid M."/>
            <person name="Keltjens J."/>
            <person name="vanDeVossenberg J."/>
            <person name="Kartal B."/>
            <person name="Meier H."/>
            <person name="Frishman D."/>
            <person name="Huynen M.A."/>
            <person name="Mewes H."/>
            <person name="Weissenbach J."/>
            <person name="Jetten M.S.M."/>
            <person name="Wagner M."/>
            <person name="LePaslier D."/>
        </authorList>
    </citation>
    <scope>NUCLEOTIDE SEQUENCE</scope>
</reference>
<feature type="binding site" evidence="7">
    <location>
        <position position="8"/>
    </location>
    <ligand>
        <name>a divalent metal cation</name>
        <dbReference type="ChEBI" id="CHEBI:60240"/>
    </ligand>
</feature>
<keyword evidence="4 7" id="KW-0479">Metal-binding</keyword>
<name>Q1Q1Q9_KUEST</name>
<dbReference type="Proteomes" id="UP000501926">
    <property type="component" value="Chromosome"/>
</dbReference>
<dbReference type="EMBL" id="CP049055">
    <property type="protein sequence ID" value="QII10959.1"/>
    <property type="molecule type" value="Genomic_DNA"/>
</dbReference>
<dbReference type="InterPro" id="IPR036571">
    <property type="entry name" value="MECDP_synthase_sf"/>
</dbReference>
<dbReference type="InterPro" id="IPR020555">
    <property type="entry name" value="MECDP_synthase_CS"/>
</dbReference>
<evidence type="ECO:0000256" key="4">
    <source>
        <dbReference type="ARBA" id="ARBA00022723"/>
    </source>
</evidence>
<reference evidence="11 12" key="3">
    <citation type="submission" date="2020-02" db="EMBL/GenBank/DDBJ databases">
        <title>Newly sequenced genome of strain CSTR1 showed variability in Candidatus Kuenenia stuttgartiensis genomes.</title>
        <authorList>
            <person name="Ding C."/>
            <person name="Adrian L."/>
        </authorList>
    </citation>
    <scope>NUCLEOTIDE SEQUENCE [LARGE SCALE GENOMIC DNA]</scope>
    <source>
        <strain evidence="11 12">CSTR1</strain>
    </source>
</reference>
<evidence type="ECO:0000256" key="2">
    <source>
        <dbReference type="ARBA" id="ARBA00004709"/>
    </source>
</evidence>
<evidence type="ECO:0000313" key="11">
    <source>
        <dbReference type="EMBL" id="QII10959.1"/>
    </source>
</evidence>
<feature type="binding site" evidence="7">
    <location>
        <begin position="8"/>
        <end position="10"/>
    </location>
    <ligand>
        <name>4-CDP-2-C-methyl-D-erythritol 2-phosphate</name>
        <dbReference type="ChEBI" id="CHEBI:57919"/>
    </ligand>
</feature>
<evidence type="ECO:0000256" key="8">
    <source>
        <dbReference type="RuleBase" id="RU004395"/>
    </source>
</evidence>
<feature type="binding site" evidence="7">
    <location>
        <position position="142"/>
    </location>
    <ligand>
        <name>4-CDP-2-C-methyl-D-erythritol 2-phosphate</name>
        <dbReference type="ChEBI" id="CHEBI:57919"/>
    </ligand>
</feature>
<evidence type="ECO:0000256" key="7">
    <source>
        <dbReference type="HAMAP-Rule" id="MF_00107"/>
    </source>
</evidence>
<feature type="site" description="Transition state stabilizer" evidence="7">
    <location>
        <position position="34"/>
    </location>
</feature>
<feature type="binding site" evidence="7">
    <location>
        <begin position="61"/>
        <end position="65"/>
    </location>
    <ligand>
        <name>4-CDP-2-C-methyl-D-erythritol 2-phosphate</name>
        <dbReference type="ChEBI" id="CHEBI:57919"/>
    </ligand>
</feature>
<feature type="binding site" evidence="7">
    <location>
        <position position="42"/>
    </location>
    <ligand>
        <name>a divalent metal cation</name>
        <dbReference type="ChEBI" id="CHEBI:60240"/>
    </ligand>
</feature>
<evidence type="ECO:0000256" key="6">
    <source>
        <dbReference type="ARBA" id="ARBA00023239"/>
    </source>
</evidence>
<comment type="catalytic activity">
    <reaction evidence="1 7 8">
        <text>4-CDP-2-C-methyl-D-erythritol 2-phosphate = 2-C-methyl-D-erythritol 2,4-cyclic diphosphate + CMP</text>
        <dbReference type="Rhea" id="RHEA:23864"/>
        <dbReference type="ChEBI" id="CHEBI:57919"/>
        <dbReference type="ChEBI" id="CHEBI:58483"/>
        <dbReference type="ChEBI" id="CHEBI:60377"/>
        <dbReference type="EC" id="4.6.1.12"/>
    </reaction>
</comment>
<feature type="binding site" evidence="7">
    <location>
        <begin position="56"/>
        <end position="58"/>
    </location>
    <ligand>
        <name>4-CDP-2-C-methyl-D-erythritol 2-phosphate</name>
        <dbReference type="ChEBI" id="CHEBI:57919"/>
    </ligand>
</feature>
<dbReference type="SUPFAM" id="SSF69765">
    <property type="entry name" value="IpsF-like"/>
    <property type="match status" value="1"/>
</dbReference>
<dbReference type="GO" id="GO:0046872">
    <property type="term" value="F:metal ion binding"/>
    <property type="evidence" value="ECO:0007669"/>
    <property type="project" value="UniProtKB-KW"/>
</dbReference>
<dbReference type="NCBIfam" id="TIGR00151">
    <property type="entry name" value="ispF"/>
    <property type="match status" value="1"/>
</dbReference>
<dbReference type="GO" id="GO:0016114">
    <property type="term" value="P:terpenoid biosynthetic process"/>
    <property type="evidence" value="ECO:0007669"/>
    <property type="project" value="InterPro"/>
</dbReference>
<dbReference type="GO" id="GO:0019288">
    <property type="term" value="P:isopentenyl diphosphate biosynthetic process, methylerythritol 4-phosphate pathway"/>
    <property type="evidence" value="ECO:0007669"/>
    <property type="project" value="UniProtKB-UniRule"/>
</dbReference>
<dbReference type="PANTHER" id="PTHR43181">
    <property type="entry name" value="2-C-METHYL-D-ERYTHRITOL 2,4-CYCLODIPHOSPHATE SYNTHASE, CHLOROPLASTIC"/>
    <property type="match status" value="1"/>
</dbReference>
<comment type="pathway">
    <text evidence="2 7">Isoprenoid biosynthesis; isopentenyl diphosphate biosynthesis via DXP pathway; isopentenyl diphosphate from 1-deoxy-D-xylulose 5-phosphate: step 4/6.</text>
</comment>
<comment type="similarity">
    <text evidence="7 8">Belongs to the IspF family.</text>
</comment>
<dbReference type="InterPro" id="IPR003526">
    <property type="entry name" value="MECDP_synthase"/>
</dbReference>
<evidence type="ECO:0000313" key="10">
    <source>
        <dbReference type="EMBL" id="CAJ73938.1"/>
    </source>
</evidence>
<dbReference type="UniPathway" id="UPA00056">
    <property type="reaction ID" value="UER00095"/>
</dbReference>
<dbReference type="EMBL" id="CT573071">
    <property type="protein sequence ID" value="CAJ73938.1"/>
    <property type="molecule type" value="Genomic_DNA"/>
</dbReference>
<comment type="cofactor">
    <cofactor evidence="7">
        <name>a divalent metal cation</name>
        <dbReference type="ChEBI" id="CHEBI:60240"/>
    </cofactor>
    <text evidence="7">Binds 1 divalent metal cation per subunit.</text>
</comment>
<organism evidence="10">
    <name type="scientific">Kuenenia stuttgartiensis</name>
    <dbReference type="NCBI Taxonomy" id="174633"/>
    <lineage>
        <taxon>Bacteria</taxon>
        <taxon>Pseudomonadati</taxon>
        <taxon>Planctomycetota</taxon>
        <taxon>Candidatus Brocadiia</taxon>
        <taxon>Candidatus Brocadiales</taxon>
        <taxon>Candidatus Brocadiaceae</taxon>
        <taxon>Candidatus Kuenenia</taxon>
    </lineage>
</organism>
<feature type="binding site" evidence="7">
    <location>
        <position position="10"/>
    </location>
    <ligand>
        <name>a divalent metal cation</name>
        <dbReference type="ChEBI" id="CHEBI:60240"/>
    </ligand>
</feature>
<dbReference type="RefSeq" id="WP_164994675.1">
    <property type="nucleotide sequence ID" value="NZ_CP049055.1"/>
</dbReference>
<dbReference type="GO" id="GO:0008685">
    <property type="term" value="F:2-C-methyl-D-erythritol 2,4-cyclodiphosphate synthase activity"/>
    <property type="evidence" value="ECO:0007669"/>
    <property type="project" value="UniProtKB-UniRule"/>
</dbReference>
<dbReference type="PANTHER" id="PTHR43181:SF1">
    <property type="entry name" value="2-C-METHYL-D-ERYTHRITOL 2,4-CYCLODIPHOSPHATE SYNTHASE, CHLOROPLASTIC"/>
    <property type="match status" value="1"/>
</dbReference>
<protein>
    <recommendedName>
        <fullName evidence="3 7">2-C-methyl-D-erythritol 2,4-cyclodiphosphate synthase</fullName>
        <shortName evidence="7">MECDP-synthase</shortName>
        <shortName evidence="7">MECPP-synthase</shortName>
        <shortName evidence="7">MECPS</shortName>
        <ecNumber evidence="3 7">4.6.1.12</ecNumber>
    </recommendedName>
</protein>
<evidence type="ECO:0000256" key="5">
    <source>
        <dbReference type="ARBA" id="ARBA00023229"/>
    </source>
</evidence>
<comment type="caution">
    <text evidence="7">Lacks conserved residue(s) required for the propagation of feature annotation.</text>
</comment>
<accession>Q1Q1Q9</accession>
<dbReference type="AlphaFoldDB" id="Q1Q1Q9"/>
<proteinExistence type="inferred from homology"/>
<feature type="site" description="Transition state stabilizer" evidence="7">
    <location>
        <position position="133"/>
    </location>
</feature>
<evidence type="ECO:0000259" key="9">
    <source>
        <dbReference type="Pfam" id="PF02542"/>
    </source>
</evidence>
<reference evidence="10" key="2">
    <citation type="submission" date="2006-01" db="EMBL/GenBank/DDBJ databases">
        <authorList>
            <person name="Genoscope"/>
        </authorList>
    </citation>
    <scope>NUCLEOTIDE SEQUENCE</scope>
</reference>
<keyword evidence="5 7" id="KW-0414">Isoprene biosynthesis</keyword>
<feature type="domain" description="2-C-methyl-D-erythritol 2,4-cyclodiphosphate synthase" evidence="9">
    <location>
        <begin position="2"/>
        <end position="153"/>
    </location>
</feature>
<dbReference type="Gene3D" id="3.30.1330.50">
    <property type="entry name" value="2-C-methyl-D-erythritol 2,4-cyclodiphosphate synthase"/>
    <property type="match status" value="1"/>
</dbReference>
<sequence length="158" mass="17286">MLFGIGYDIHRLVENRKLILGGVSFDYHLGLLGHSDADVVIHAICDALLGAAALGDIGEYFPDTDEKWKDVSSSVILLKVVDLLKEGNFKINNIDVIILAQKPKIGLRKQEMRQYIAQLLHLNTNRVNIKATTMEGVDAIGRGEAIAAQAIAGLHENT</sequence>
<dbReference type="HAMAP" id="MF_00107">
    <property type="entry name" value="IspF"/>
    <property type="match status" value="1"/>
</dbReference>